<reference evidence="1" key="1">
    <citation type="journal article" date="2015" name="Nature">
        <title>Complex archaea that bridge the gap between prokaryotes and eukaryotes.</title>
        <authorList>
            <person name="Spang A."/>
            <person name="Saw J.H."/>
            <person name="Jorgensen S.L."/>
            <person name="Zaremba-Niedzwiedzka K."/>
            <person name="Martijn J."/>
            <person name="Lind A.E."/>
            <person name="van Eijk R."/>
            <person name="Schleper C."/>
            <person name="Guy L."/>
            <person name="Ettema T.J."/>
        </authorList>
    </citation>
    <scope>NUCLEOTIDE SEQUENCE</scope>
</reference>
<name>A0A0F8XRR5_9ZZZZ</name>
<sequence length="281" mass="32818">FSDVMPPESDTPYRIIDSTFVPLTDDDDPKLATAIMFQKPEGGWKHRYWQGTDPIATETGHSKMASSIWDDYYKTISCLVNFRAQHDHKKSFLQCMLMGLYYDVQVVKKGVKDLVECNICNNYIDYKREKGFYHTLVFNSELPSRVLGGAREIGIDNHGNRAHAIIDFMTEVFRAYHARMYIKIIFNQLSTFIMKRSPSGKETWEAQNKMLHFDDVLFAITFSYICKLSFPQRVPTKDVAEHMRTRVRHKLVRVNGDLIRKQIKETVRETRVMNEIPDIFV</sequence>
<evidence type="ECO:0000313" key="1">
    <source>
        <dbReference type="EMBL" id="KKK71777.1"/>
    </source>
</evidence>
<evidence type="ECO:0008006" key="2">
    <source>
        <dbReference type="Google" id="ProtNLM"/>
    </source>
</evidence>
<gene>
    <name evidence="1" type="ORF">LCGC14_2910530</name>
</gene>
<dbReference type="EMBL" id="LAZR01057576">
    <property type="protein sequence ID" value="KKK71777.1"/>
    <property type="molecule type" value="Genomic_DNA"/>
</dbReference>
<comment type="caution">
    <text evidence="1">The sequence shown here is derived from an EMBL/GenBank/DDBJ whole genome shotgun (WGS) entry which is preliminary data.</text>
</comment>
<protein>
    <recommendedName>
        <fullName evidence="2">Terminase large subunit gp17-like C-terminal domain-containing protein</fullName>
    </recommendedName>
</protein>
<organism evidence="1">
    <name type="scientific">marine sediment metagenome</name>
    <dbReference type="NCBI Taxonomy" id="412755"/>
    <lineage>
        <taxon>unclassified sequences</taxon>
        <taxon>metagenomes</taxon>
        <taxon>ecological metagenomes</taxon>
    </lineage>
</organism>
<proteinExistence type="predicted"/>
<dbReference type="AlphaFoldDB" id="A0A0F8XRR5"/>
<accession>A0A0F8XRR5</accession>
<feature type="non-terminal residue" evidence="1">
    <location>
        <position position="1"/>
    </location>
</feature>